<dbReference type="InterPro" id="IPR001991">
    <property type="entry name" value="Na-dicarboxylate_symporter"/>
</dbReference>
<organism evidence="9 10">
    <name type="scientific">Aphanomyces euteiches</name>
    <dbReference type="NCBI Taxonomy" id="100861"/>
    <lineage>
        <taxon>Eukaryota</taxon>
        <taxon>Sar</taxon>
        <taxon>Stramenopiles</taxon>
        <taxon>Oomycota</taxon>
        <taxon>Saprolegniomycetes</taxon>
        <taxon>Saprolegniales</taxon>
        <taxon>Verrucalvaceae</taxon>
        <taxon>Aphanomyces</taxon>
    </lineage>
</organism>
<keyword evidence="3" id="KW-1003">Cell membrane</keyword>
<evidence type="ECO:0000256" key="2">
    <source>
        <dbReference type="ARBA" id="ARBA00022448"/>
    </source>
</evidence>
<keyword evidence="2 7" id="KW-0813">Transport</keyword>
<keyword evidence="5 7" id="KW-1133">Transmembrane helix</keyword>
<comment type="subcellular location">
    <subcellularLocation>
        <location evidence="1">Cell membrane</location>
        <topology evidence="1">Multi-pass membrane protein</topology>
    </subcellularLocation>
    <subcellularLocation>
        <location evidence="7">Membrane</location>
        <topology evidence="7">Multi-pass membrane protein</topology>
    </subcellularLocation>
</comment>
<dbReference type="GO" id="GO:0015293">
    <property type="term" value="F:symporter activity"/>
    <property type="evidence" value="ECO:0007669"/>
    <property type="project" value="UniProtKB-UniRule"/>
</dbReference>
<keyword evidence="6 7" id="KW-0472">Membrane</keyword>
<dbReference type="SUPFAM" id="SSF118215">
    <property type="entry name" value="Proton glutamate symport protein"/>
    <property type="match status" value="1"/>
</dbReference>
<feature type="transmembrane region" description="Helical" evidence="7">
    <location>
        <begin position="508"/>
        <end position="533"/>
    </location>
</feature>
<dbReference type="PRINTS" id="PR00173">
    <property type="entry name" value="EDTRNSPORT"/>
</dbReference>
<dbReference type="Proteomes" id="UP000481153">
    <property type="component" value="Unassembled WGS sequence"/>
</dbReference>
<feature type="transmembrane region" description="Helical" evidence="7">
    <location>
        <begin position="265"/>
        <end position="284"/>
    </location>
</feature>
<feature type="transmembrane region" description="Helical" evidence="7">
    <location>
        <begin position="100"/>
        <end position="119"/>
    </location>
</feature>
<keyword evidence="7" id="KW-0769">Symport</keyword>
<feature type="transmembrane region" description="Helical" evidence="7">
    <location>
        <begin position="329"/>
        <end position="353"/>
    </location>
</feature>
<evidence type="ECO:0000256" key="5">
    <source>
        <dbReference type="ARBA" id="ARBA00022989"/>
    </source>
</evidence>
<evidence type="ECO:0000256" key="7">
    <source>
        <dbReference type="RuleBase" id="RU361216"/>
    </source>
</evidence>
<accession>A0A6G0XI46</accession>
<dbReference type="InterPro" id="IPR036458">
    <property type="entry name" value="Na:dicarbo_symporter_sf"/>
</dbReference>
<feature type="transmembrane region" description="Helical" evidence="7">
    <location>
        <begin position="407"/>
        <end position="427"/>
    </location>
</feature>
<proteinExistence type="inferred from homology"/>
<feature type="region of interest" description="Disordered" evidence="8">
    <location>
        <begin position="17"/>
        <end position="38"/>
    </location>
</feature>
<dbReference type="Gene3D" id="1.10.3860.10">
    <property type="entry name" value="Sodium:dicarboxylate symporter"/>
    <property type="match status" value="1"/>
</dbReference>
<comment type="caution">
    <text evidence="9">The sequence shown here is derived from an EMBL/GenBank/DDBJ whole genome shotgun (WGS) entry which is preliminary data.</text>
</comment>
<feature type="transmembrane region" description="Helical" evidence="7">
    <location>
        <begin position="478"/>
        <end position="496"/>
    </location>
</feature>
<feature type="compositionally biased region" description="Polar residues" evidence="8">
    <location>
        <begin position="18"/>
        <end position="38"/>
    </location>
</feature>
<dbReference type="PANTHER" id="PTHR42865:SF7">
    <property type="entry name" value="PROTON_GLUTAMATE-ASPARTATE SYMPORTER"/>
    <property type="match status" value="1"/>
</dbReference>
<dbReference type="PANTHER" id="PTHR42865">
    <property type="entry name" value="PROTON/GLUTAMATE-ASPARTATE SYMPORTER"/>
    <property type="match status" value="1"/>
</dbReference>
<evidence type="ECO:0000256" key="8">
    <source>
        <dbReference type="SAM" id="MobiDB-lite"/>
    </source>
</evidence>
<feature type="transmembrane region" description="Helical" evidence="7">
    <location>
        <begin position="125"/>
        <end position="154"/>
    </location>
</feature>
<dbReference type="Pfam" id="PF00375">
    <property type="entry name" value="SDF"/>
    <property type="match status" value="1"/>
</dbReference>
<evidence type="ECO:0000313" key="9">
    <source>
        <dbReference type="EMBL" id="KAF0740015.1"/>
    </source>
</evidence>
<reference evidence="9 10" key="1">
    <citation type="submission" date="2019-07" db="EMBL/GenBank/DDBJ databases">
        <title>Genomics analysis of Aphanomyces spp. identifies a new class of oomycete effector associated with host adaptation.</title>
        <authorList>
            <person name="Gaulin E."/>
        </authorList>
    </citation>
    <scope>NUCLEOTIDE SEQUENCE [LARGE SCALE GENOMIC DNA]</scope>
    <source>
        <strain evidence="9 10">ATCC 201684</strain>
    </source>
</reference>
<evidence type="ECO:0000313" key="10">
    <source>
        <dbReference type="Proteomes" id="UP000481153"/>
    </source>
</evidence>
<feature type="transmembrane region" description="Helical" evidence="7">
    <location>
        <begin position="291"/>
        <end position="309"/>
    </location>
</feature>
<sequence length="568" mass="61470">MQQRPLKSYTAGILLYETSPTAQPRQQGGSMRRQSVRSDTPTIRTDFMDLTVSGTFPLHEMSDRDYPLLDEGSTHPPKGTTRKPNHLSCPLASLPIVNPYAVLVGALVGLGVGIGLYFLKIGPGWFLLIALPGTLFLQALQCISIPLVFCVMVVVVAQMATIGRTSILRWQTGVTYAVTALLAALQGFALALLFKSWLQAGNPAVQTTCTESTYNLTMRCSNGRLVAPTGGPNSSYACVESSNTSLALFLAKNETSIVSNRPDTVSFMDVVTAVSQLFVPINIFGCFKDGLLLSIVIFAIPFGITAASITPHGDESNYVLALVRQLRDLFLRMLHVLLLLTPFAIAFLVASAVGQLQLYYTDDMAAQIGFLFVAFLLGVAVHSLIVLPLYMAVLTRTNPYPYIRELAPAYLFAFASASSLASLPVAIDCIERAKVSRAFAQVAMPFGTPMNLNGPGLYYPLTIMFMANVSGACNDMTALRYLVLFSVSLFGCIGTAPVPNGALINLTIMWSACFPFTPLPQAFAFIVAADFILDRFCTMVNLHANAVVTRILSDHIDEAFEAQSALYL</sequence>
<comment type="similarity">
    <text evidence="7">Belongs to the dicarboxylate/amino acid:cation symporter (DAACS) (TC 2.A.23) family.</text>
</comment>
<name>A0A6G0XI46_9STRA</name>
<evidence type="ECO:0000256" key="1">
    <source>
        <dbReference type="ARBA" id="ARBA00004651"/>
    </source>
</evidence>
<evidence type="ECO:0000256" key="3">
    <source>
        <dbReference type="ARBA" id="ARBA00022475"/>
    </source>
</evidence>
<dbReference type="AlphaFoldDB" id="A0A6G0XI46"/>
<evidence type="ECO:0000256" key="6">
    <source>
        <dbReference type="ARBA" id="ARBA00023136"/>
    </source>
</evidence>
<dbReference type="GO" id="GO:0005886">
    <property type="term" value="C:plasma membrane"/>
    <property type="evidence" value="ECO:0007669"/>
    <property type="project" value="UniProtKB-SubCell"/>
</dbReference>
<gene>
    <name evidence="9" type="ORF">Ae201684_004459</name>
</gene>
<dbReference type="VEuPathDB" id="FungiDB:AeMF1_015624"/>
<protein>
    <recommendedName>
        <fullName evidence="7">Amino acid transporter</fullName>
    </recommendedName>
</protein>
<dbReference type="EMBL" id="VJMJ01000055">
    <property type="protein sequence ID" value="KAF0740015.1"/>
    <property type="molecule type" value="Genomic_DNA"/>
</dbReference>
<evidence type="ECO:0000256" key="4">
    <source>
        <dbReference type="ARBA" id="ARBA00022692"/>
    </source>
</evidence>
<feature type="transmembrane region" description="Helical" evidence="7">
    <location>
        <begin position="174"/>
        <end position="194"/>
    </location>
</feature>
<keyword evidence="10" id="KW-1185">Reference proteome</keyword>
<feature type="transmembrane region" description="Helical" evidence="7">
    <location>
        <begin position="365"/>
        <end position="387"/>
    </location>
</feature>
<keyword evidence="4 7" id="KW-0812">Transmembrane</keyword>